<sequence>MSNTYSFMDVSASIAGVGGLFELGYGAAVSEEGITVSMAEDKNTMTIGADGEVMHSLHAGKGGTVTVVLLKTSPTNAKLNMMYNLQQFSSSTWGNNVITIRNKVSNDTTVCRSVAFKRIPDWQNAKVGNTVSWVFDCGKIDTQLGVF</sequence>
<accession>A0A1S1HSL1</accession>
<organism evidence="1 2">
    <name type="scientific">Providencia stuartii</name>
    <dbReference type="NCBI Taxonomy" id="588"/>
    <lineage>
        <taxon>Bacteria</taxon>
        <taxon>Pseudomonadati</taxon>
        <taxon>Pseudomonadota</taxon>
        <taxon>Gammaproteobacteria</taxon>
        <taxon>Enterobacterales</taxon>
        <taxon>Morganellaceae</taxon>
        <taxon>Providencia</taxon>
    </lineage>
</organism>
<dbReference type="Pfam" id="PF11681">
    <property type="entry name" value="Phage_Tube_PhiTE"/>
    <property type="match status" value="1"/>
</dbReference>
<comment type="caution">
    <text evidence="1">The sequence shown here is derived from an EMBL/GenBank/DDBJ whole genome shotgun (WGS) entry which is preliminary data.</text>
</comment>
<protein>
    <submittedName>
        <fullName evidence="1">Uncharacterized protein</fullName>
    </submittedName>
</protein>
<proteinExistence type="predicted"/>
<dbReference type="NCBIfam" id="NF047581">
    <property type="entry name" value="gp105_phage_fam"/>
    <property type="match status" value="1"/>
</dbReference>
<dbReference type="AlphaFoldDB" id="A0A1S1HSL1"/>
<dbReference type="EMBL" id="LVIE01000090">
    <property type="protein sequence ID" value="OHT24997.1"/>
    <property type="molecule type" value="Genomic_DNA"/>
</dbReference>
<dbReference type="Proteomes" id="UP000179588">
    <property type="component" value="Unassembled WGS sequence"/>
</dbReference>
<evidence type="ECO:0000313" key="1">
    <source>
        <dbReference type="EMBL" id="OHT24997.1"/>
    </source>
</evidence>
<dbReference type="InterPro" id="IPR021695">
    <property type="entry name" value="Phage_KPP10_Orf10"/>
</dbReference>
<evidence type="ECO:0000313" key="2">
    <source>
        <dbReference type="Proteomes" id="UP000179588"/>
    </source>
</evidence>
<reference evidence="1 2" key="1">
    <citation type="submission" date="2016-03" db="EMBL/GenBank/DDBJ databases">
        <title>Genome sequence of Providencia stuartii strain, isolated from the salivary glands of larval Lucilia sericata.</title>
        <authorList>
            <person name="Yuan Y."/>
            <person name="Zhang Y."/>
            <person name="Fu S."/>
            <person name="Crippen T.L."/>
            <person name="Visi D."/>
            <person name="Benbow M.E."/>
            <person name="Allen M."/>
            <person name="Tomberlin J.K."/>
            <person name="Sze S.-H."/>
            <person name="Tarone A.M."/>
        </authorList>
    </citation>
    <scope>NUCLEOTIDE SEQUENCE [LARGE SCALE GENOMIC DNA]</scope>
    <source>
        <strain evidence="1 2">Crippen</strain>
    </source>
</reference>
<name>A0A1S1HSL1_PROST</name>
<keyword evidence="2" id="KW-1185">Reference proteome</keyword>
<gene>
    <name evidence="1" type="ORF">A3Q29_16510</name>
</gene>